<sequence>MASRRRSSRSPCAQNTTAPTRPWSALCSQAPRLPTLQSLIWPRLGGTGACISSMSIRIAPRMSWSALSRPTLIRQRWTRPRLYPTLCATSRGVAGRPRAIDKGAQGGLDGPFSFFLVVAFGLFSFSAPQCLEFLAPLLHCVINTARRCMY</sequence>
<proteinExistence type="predicted"/>
<accession>R7Q4H6</accession>
<keyword evidence="3" id="KW-1185">Reference proteome</keyword>
<name>R7Q4H6_CHOCR</name>
<evidence type="ECO:0000313" key="2">
    <source>
        <dbReference type="EMBL" id="CDF32773.1"/>
    </source>
</evidence>
<dbReference type="AlphaFoldDB" id="R7Q4H6"/>
<dbReference type="RefSeq" id="XP_005712574.1">
    <property type="nucleotide sequence ID" value="XM_005712517.1"/>
</dbReference>
<organism evidence="2 3">
    <name type="scientific">Chondrus crispus</name>
    <name type="common">Carrageen Irish moss</name>
    <name type="synonym">Polymorpha crispa</name>
    <dbReference type="NCBI Taxonomy" id="2769"/>
    <lineage>
        <taxon>Eukaryota</taxon>
        <taxon>Rhodophyta</taxon>
        <taxon>Florideophyceae</taxon>
        <taxon>Rhodymeniophycidae</taxon>
        <taxon>Gigartinales</taxon>
        <taxon>Gigartinaceae</taxon>
        <taxon>Chondrus</taxon>
    </lineage>
</organism>
<evidence type="ECO:0000313" key="3">
    <source>
        <dbReference type="Proteomes" id="UP000012073"/>
    </source>
</evidence>
<protein>
    <submittedName>
        <fullName evidence="2">Uncharacterized protein</fullName>
    </submittedName>
</protein>
<feature type="region of interest" description="Disordered" evidence="1">
    <location>
        <begin position="1"/>
        <end position="21"/>
    </location>
</feature>
<reference evidence="3" key="1">
    <citation type="journal article" date="2013" name="Proc. Natl. Acad. Sci. U.S.A.">
        <title>Genome structure and metabolic features in the red seaweed Chondrus crispus shed light on evolution of the Archaeplastida.</title>
        <authorList>
            <person name="Collen J."/>
            <person name="Porcel B."/>
            <person name="Carre W."/>
            <person name="Ball S.G."/>
            <person name="Chaparro C."/>
            <person name="Tonon T."/>
            <person name="Barbeyron T."/>
            <person name="Michel G."/>
            <person name="Noel B."/>
            <person name="Valentin K."/>
            <person name="Elias M."/>
            <person name="Artiguenave F."/>
            <person name="Arun A."/>
            <person name="Aury J.M."/>
            <person name="Barbosa-Neto J.F."/>
            <person name="Bothwell J.H."/>
            <person name="Bouget F.Y."/>
            <person name="Brillet L."/>
            <person name="Cabello-Hurtado F."/>
            <person name="Capella-Gutierrez S."/>
            <person name="Charrier B."/>
            <person name="Cladiere L."/>
            <person name="Cock J.M."/>
            <person name="Coelho S.M."/>
            <person name="Colleoni C."/>
            <person name="Czjzek M."/>
            <person name="Da Silva C."/>
            <person name="Delage L."/>
            <person name="Denoeud F."/>
            <person name="Deschamps P."/>
            <person name="Dittami S.M."/>
            <person name="Gabaldon T."/>
            <person name="Gachon C.M."/>
            <person name="Groisillier A."/>
            <person name="Herve C."/>
            <person name="Jabbari K."/>
            <person name="Katinka M."/>
            <person name="Kloareg B."/>
            <person name="Kowalczyk N."/>
            <person name="Labadie K."/>
            <person name="Leblanc C."/>
            <person name="Lopez P.J."/>
            <person name="McLachlan D.H."/>
            <person name="Meslet-Cladiere L."/>
            <person name="Moustafa A."/>
            <person name="Nehr Z."/>
            <person name="Nyvall Collen P."/>
            <person name="Panaud O."/>
            <person name="Partensky F."/>
            <person name="Poulain J."/>
            <person name="Rensing S.A."/>
            <person name="Rousvoal S."/>
            <person name="Samson G."/>
            <person name="Symeonidi A."/>
            <person name="Weissenbach J."/>
            <person name="Zambounis A."/>
            <person name="Wincker P."/>
            <person name="Boyen C."/>
        </authorList>
    </citation>
    <scope>NUCLEOTIDE SEQUENCE [LARGE SCALE GENOMIC DNA]</scope>
    <source>
        <strain evidence="3">cv. Stackhouse</strain>
    </source>
</reference>
<evidence type="ECO:0000256" key="1">
    <source>
        <dbReference type="SAM" id="MobiDB-lite"/>
    </source>
</evidence>
<dbReference type="EMBL" id="HG001579">
    <property type="protein sequence ID" value="CDF32773.1"/>
    <property type="molecule type" value="Genomic_DNA"/>
</dbReference>
<dbReference type="Proteomes" id="UP000012073">
    <property type="component" value="Unassembled WGS sequence"/>
</dbReference>
<dbReference type="GeneID" id="17320285"/>
<dbReference type="Gramene" id="CDF32773">
    <property type="protein sequence ID" value="CDF32773"/>
    <property type="gene ID" value="CHC_T00001638001"/>
</dbReference>
<gene>
    <name evidence="2" type="ORF">CHC_T00001638001</name>
</gene>
<dbReference type="KEGG" id="ccp:CHC_T00001638001"/>